<dbReference type="EMBL" id="CP040330">
    <property type="protein sequence ID" value="QCS43410.1"/>
    <property type="molecule type" value="Genomic_DNA"/>
</dbReference>
<gene>
    <name evidence="2" type="ORF">FEJ81_14005</name>
</gene>
<keyword evidence="1" id="KW-0472">Membrane</keyword>
<evidence type="ECO:0000256" key="1">
    <source>
        <dbReference type="SAM" id="Phobius"/>
    </source>
</evidence>
<keyword evidence="1" id="KW-1133">Transmembrane helix</keyword>
<evidence type="ECO:0000313" key="2">
    <source>
        <dbReference type="EMBL" id="QCS43410.1"/>
    </source>
</evidence>
<dbReference type="RefSeq" id="WP_138245869.1">
    <property type="nucleotide sequence ID" value="NZ_CP040330.1"/>
</dbReference>
<keyword evidence="1" id="KW-0812">Transmembrane</keyword>
<dbReference type="AlphaFoldDB" id="A0A4P8WIZ3"/>
<name>A0A4P8WIZ3_9EURY</name>
<protein>
    <submittedName>
        <fullName evidence="2">Uncharacterized protein</fullName>
    </submittedName>
</protein>
<dbReference type="Proteomes" id="UP000302218">
    <property type="component" value="Chromosome"/>
</dbReference>
<evidence type="ECO:0000313" key="3">
    <source>
        <dbReference type="Proteomes" id="UP000302218"/>
    </source>
</evidence>
<reference evidence="3" key="1">
    <citation type="submission" date="2019-05" db="EMBL/GenBank/DDBJ databases">
        <title>Genome sequence and methylation pattern of the halophilic Archaeon Natrinema versiforme BOL5-4.</title>
        <authorList>
            <person name="DasSarma P."/>
            <person name="Anton B.P."/>
            <person name="DasSarma S.L."/>
            <person name="Martinez F.L."/>
            <person name="Guzman D."/>
            <person name="Roberts R.J."/>
            <person name="DasSarma S."/>
        </authorList>
    </citation>
    <scope>NUCLEOTIDE SEQUENCE [LARGE SCALE GENOMIC DNA]</scope>
    <source>
        <strain evidence="3">BOL5-4</strain>
    </source>
</reference>
<dbReference type="GeneID" id="40266408"/>
<organism evidence="2 3">
    <name type="scientific">Natrinema versiforme</name>
    <dbReference type="NCBI Taxonomy" id="88724"/>
    <lineage>
        <taxon>Archaea</taxon>
        <taxon>Methanobacteriati</taxon>
        <taxon>Methanobacteriota</taxon>
        <taxon>Stenosarchaea group</taxon>
        <taxon>Halobacteria</taxon>
        <taxon>Halobacteriales</taxon>
        <taxon>Natrialbaceae</taxon>
        <taxon>Natrinema</taxon>
    </lineage>
</organism>
<dbReference type="KEGG" id="nvr:FEJ81_14005"/>
<feature type="transmembrane region" description="Helical" evidence="1">
    <location>
        <begin position="6"/>
        <end position="27"/>
    </location>
</feature>
<proteinExistence type="predicted"/>
<sequence>MNWIPVVGLVLGIVGSGLVILPTFPSLKPCFVNQEKIEVLKSGRVKLSRQGQLTVEDPSFELIYKIIEKELGRELLQNNDTSCQGFHTSEINFSLEGGEDLADRGSIVYAIDSAGVEALKAEELKNPITEGESEKVGPIQVIDIWINEEANRLEEDPIQRWRGIGFFLIVLSTFVQSEFVSSLIPVL</sequence>
<accession>A0A4P8WIZ3</accession>